<gene>
    <name evidence="3" type="primary">A10p027290.1_BraROA</name>
    <name evidence="3" type="ORF">IGI04_041211</name>
</gene>
<protein>
    <recommendedName>
        <fullName evidence="2">J domain-containing protein</fullName>
    </recommendedName>
</protein>
<feature type="domain" description="J" evidence="2">
    <location>
        <begin position="1704"/>
        <end position="1768"/>
    </location>
</feature>
<evidence type="ECO:0000313" key="4">
    <source>
        <dbReference type="Proteomes" id="UP000823674"/>
    </source>
</evidence>
<evidence type="ECO:0000313" key="3">
    <source>
        <dbReference type="EMBL" id="KAG5376615.1"/>
    </source>
</evidence>
<sequence length="2479" mass="282150">MEKTNLDGAPELAAHHNQTFSSATNTGEKRKREGFVSEERESGNSCETEEVIIVGDTKAIKDFGFGGGEQSQRSVFSKLQAFNGQSNMSLKGSLGKKEAREEPERAKQDSTFNDFDKLREEVNFAVGQTWALYDDKVDGMPRLYAQITKVPVPGFCLSVRWLEPDPDPKEEIQGYEKGLPVSVGRFKLGKTEDIKDRRRFSHLVQCSEGSSAGTFSVYPKEGETWAIFKAHITSLSSYFNHDWSAHPDSHSKYNYAFVEIFSEDCDYRRVPIGFLHKAKGFPGVFCRFNKEVDMSYIKRGCTMQFSHRVPSFKTTGIEAEGVPCRGAYELDPAALPENIKEIDVPLHLLEEPSPTVSNHGEEDSTHSQCVYFASKGITFQTGQVWSLCSGDDNLPRHYGKIQKITFIQAFEQDPVVKLHIGRLKARPNKGVIQWSDKDMPIGCGNFRARKVLEIFTDLDVFSRQIRESSEDGDDYSILPKTGDVWAIYRNWSKNIGVVDLKSQTYDLVKVLDDKLDYKVLLLTPVGGFKSADSAGFGSAYVAATEHWIDNAEVRFTIPKCEMLRFSHQVTTSRVTKEVHGTWQEVYEPAIETSPVLSCAVSVGEKRKRNDHGEDFDGLKFNDFEKLRKEVNFSVGQTWALYDKVDGMPRLYARIRKVSAPSFGLRIAYLEPDPDDEKQIQWLEEDLPVSAGQFKLGKHHNTKDLSIFSHVIHCMEGSKTGHLTVSPRKGETWALFKNWDINWSSEPASHRSYEYEFVEILSDYADKAGVSVAFLHKAKGYASVFFRMGTSPADIFRILPHRLYRFSHRVPSFKLTGIEGVPKDAYELDQDALPETIEEIMMPSISETQPKAIYFASQGKVFQTGQFWSFYSGDDESPRYYCKIQKVSFTLVLNQEPSFKLHISRLKKALPFPEDVIDWKEGKMPRGCGTYYPRTVLETITPSELSQQVMPQASMDGKEYIILPKIGEVWITYRSWSADIEVDDDLDGLGYDIVEVLDDTLDYQVVLLDRESFYEEDKKFEYKWFSPGTKYKYKELGGLMPIFTIPKSERLRFSHSVRASRITREIHGELKDLFKCLFCLMMDITVNELSRKGIAAQNHHSRSDSVASIPKIHQEKTQAFSNLSCSAVKVGEKRQRDEFAAELCNADEQNKRRRSDANIDAETGEELVQPEISECSHPKFNVFEKLRAEATFAVGQTWALYDPAGGMPRLYAQIRKVSSPSFGLRITYLEPDPDDEKHIQWCEQDLPVSTGKFRLGKNENTKDISKFSHLIQSHEGSNTGRHFTISPRKGETWALFKNWDINWSSEPDSHRSHEYEFVEILSDYTDEAGVFVSYLHKAKGFASVFFRIGTGPADIFRIYNLYRFSHMVPSFRLTGTEAKGVPKEAYELDQAALPKTIQEVMVPSESNSKPKRQEIYFATKGKVFQTGQIWSFCSGYDDLPLYYGKIQKITFTQAFKEEPVFKLHIGRLKPTTPFPKDVVEWRDRGMPVGCGTFYARKALEIITPSQVSHQVIPQVSLDGNEYTILPKIGEVWAIYRYWSVHIDVEDLEFGLYDIVEVLDDSLEDYKVQMLVQESYLDDDENYNRYFKGATEYVDNEVEGSEPIFTIPKSERIRFSNKVHALRVTKEIHGELNDLFCMDVTMSNKDEAFRAKALAEDWMSKSDFPTARRVAVKAQKMDETLENIAHMIMVCDVHCAAQEKSGDETDWYKILQVEYNADDNAIKKQYRKFALHLHPDKNKLPGAEAAFKMIGEAQRVLLDKDKRRVHDMKRKPFKRHAPGVPSYQPQPQQHAPPPRPFYTAPVFNAARTNQAQPQAQAPQPTGFSESRTFWACCAFCHIKHECVKEFLHKQVICPSCGKLSVAFQTAFQAPPAQPTFSFYQQSKAPAQEAAAHKQHPESSVRVSPRKEATKARSSGSSAEHINGNGKRKKIVESDDSEGSFECEEVAATGGQRSRKSVRSKQKVSYEETLPNGRNRKEKAKDDQVGSSRGSRASDLEILQCADPDFTNFDKLREESSFKAGQIWAMYDDKDKMPRYYANIRKVIRKPNFTLKITWLEHKPDDERAKGWARRKLPVSVGKYQLVGDDNASETPSFSHLISPTVRGSKDIVCVYPMMGETWALFKNWDINWPSASGRGHEYKYEFVEVLSEYAEGLPVTVAFLRKVKGFASVFHRVAGAAFQIPPHELLRFSHSIPSTKLTGRERSGVPVGSYELDTAALPQMIEGGGEEAVPVVRSNQARLHRSPPASSEPDCVVIPNFEFHDFTAERSEGKFTAGQIWSLNCREEGLPKFYAKIQKVEWRPVFKLQINKLELDSLPENVTQWRDKRMPVTCGRFTLKEGQQRETLTKVNGFSHQIKAQQESSNKTKYTILPKTGDIWAMYKNWSDAIKVTSLKKCGYEVVEVLDDDESHIEVMMLERVEGFTSVFKEKVEGGVDVRKTIPRCELLRFSHYVPAFRLTGERGGAVRGYVELDCTALSRNLLRS</sequence>
<organism evidence="3 4">
    <name type="scientific">Brassica rapa subsp. trilocularis</name>
    <dbReference type="NCBI Taxonomy" id="1813537"/>
    <lineage>
        <taxon>Eukaryota</taxon>
        <taxon>Viridiplantae</taxon>
        <taxon>Streptophyta</taxon>
        <taxon>Embryophyta</taxon>
        <taxon>Tracheophyta</taxon>
        <taxon>Spermatophyta</taxon>
        <taxon>Magnoliopsida</taxon>
        <taxon>eudicotyledons</taxon>
        <taxon>Gunneridae</taxon>
        <taxon>Pentapetalae</taxon>
        <taxon>rosids</taxon>
        <taxon>malvids</taxon>
        <taxon>Brassicales</taxon>
        <taxon>Brassicaceae</taxon>
        <taxon>Brassiceae</taxon>
        <taxon>Brassica</taxon>
    </lineage>
</organism>
<evidence type="ECO:0000256" key="1">
    <source>
        <dbReference type="SAM" id="MobiDB-lite"/>
    </source>
</evidence>
<dbReference type="Pfam" id="PF00226">
    <property type="entry name" value="DnaJ"/>
    <property type="match status" value="1"/>
</dbReference>
<feature type="region of interest" description="Disordered" evidence="1">
    <location>
        <begin position="1"/>
        <end position="47"/>
    </location>
</feature>
<dbReference type="Proteomes" id="UP000823674">
    <property type="component" value="Chromosome A10"/>
</dbReference>
<dbReference type="Pfam" id="PF11926">
    <property type="entry name" value="DUF3444"/>
    <property type="match status" value="8"/>
</dbReference>
<dbReference type="InterPro" id="IPR001623">
    <property type="entry name" value="DnaJ_domain"/>
</dbReference>
<dbReference type="CDD" id="cd06257">
    <property type="entry name" value="DnaJ"/>
    <property type="match status" value="1"/>
</dbReference>
<dbReference type="EMBL" id="JADBGQ010000010">
    <property type="protein sequence ID" value="KAG5376615.1"/>
    <property type="molecule type" value="Genomic_DNA"/>
</dbReference>
<dbReference type="PROSITE" id="PS50076">
    <property type="entry name" value="DNAJ_2"/>
    <property type="match status" value="1"/>
</dbReference>
<dbReference type="SUPFAM" id="SSF46565">
    <property type="entry name" value="Chaperone J-domain"/>
    <property type="match status" value="1"/>
</dbReference>
<dbReference type="PANTHER" id="PTHR45089">
    <property type="entry name" value="DNAJ HEAT SHOCK AMINO-TERMINAL DOMAIN PROTEIN-RELATED"/>
    <property type="match status" value="1"/>
</dbReference>
<dbReference type="PANTHER" id="PTHR45089:SF56">
    <property type="entry name" value="DUF3444 DOMAIN-CONTAINING PROTEIN"/>
    <property type="match status" value="1"/>
</dbReference>
<reference evidence="3 4" key="1">
    <citation type="submission" date="2021-03" db="EMBL/GenBank/DDBJ databases">
        <authorList>
            <person name="King G.J."/>
            <person name="Bancroft I."/>
            <person name="Baten A."/>
            <person name="Bloomfield J."/>
            <person name="Borpatragohain P."/>
            <person name="He Z."/>
            <person name="Irish N."/>
            <person name="Irwin J."/>
            <person name="Liu K."/>
            <person name="Mauleon R.P."/>
            <person name="Moore J."/>
            <person name="Morris R."/>
            <person name="Ostergaard L."/>
            <person name="Wang B."/>
            <person name="Wells R."/>
        </authorList>
    </citation>
    <scope>NUCLEOTIDE SEQUENCE [LARGE SCALE GENOMIC DNA]</scope>
    <source>
        <strain evidence="3">R-o-18</strain>
        <tissue evidence="3">Leaf</tissue>
    </source>
</reference>
<dbReference type="Gene3D" id="1.10.287.110">
    <property type="entry name" value="DnaJ domain"/>
    <property type="match status" value="1"/>
</dbReference>
<dbReference type="InterPro" id="IPR036869">
    <property type="entry name" value="J_dom_sf"/>
</dbReference>
<evidence type="ECO:0000259" key="2">
    <source>
        <dbReference type="PROSITE" id="PS50076"/>
    </source>
</evidence>
<dbReference type="InterPro" id="IPR024593">
    <property type="entry name" value="DUF3444"/>
</dbReference>
<dbReference type="SMART" id="SM00271">
    <property type="entry name" value="DnaJ"/>
    <property type="match status" value="1"/>
</dbReference>
<dbReference type="PRINTS" id="PR00625">
    <property type="entry name" value="JDOMAIN"/>
</dbReference>
<accession>A0ABQ7KSZ6</accession>
<comment type="caution">
    <text evidence="3">The sequence shown here is derived from an EMBL/GenBank/DDBJ whole genome shotgun (WGS) entry which is preliminary data.</text>
</comment>
<proteinExistence type="predicted"/>
<keyword evidence="4" id="KW-1185">Reference proteome</keyword>
<feature type="compositionally biased region" description="Polar residues" evidence="1">
    <location>
        <begin position="16"/>
        <end position="26"/>
    </location>
</feature>
<feature type="compositionally biased region" description="Acidic residues" evidence="1">
    <location>
        <begin position="1931"/>
        <end position="1942"/>
    </location>
</feature>
<feature type="region of interest" description="Disordered" evidence="1">
    <location>
        <begin position="87"/>
        <end position="108"/>
    </location>
</feature>
<feature type="region of interest" description="Disordered" evidence="1">
    <location>
        <begin position="1767"/>
        <end position="1791"/>
    </location>
</feature>
<feature type="compositionally biased region" description="Basic and acidic residues" evidence="1">
    <location>
        <begin position="27"/>
        <end position="42"/>
    </location>
</feature>
<feature type="region of interest" description="Disordered" evidence="1">
    <location>
        <begin position="1879"/>
        <end position="1989"/>
    </location>
</feature>
<name>A0ABQ7KSZ6_BRACM</name>
<feature type="compositionally biased region" description="Basic and acidic residues" evidence="1">
    <location>
        <begin position="95"/>
        <end position="108"/>
    </location>
</feature>
<feature type="compositionally biased region" description="Basic and acidic residues" evidence="1">
    <location>
        <begin position="1888"/>
        <end position="1908"/>
    </location>
</feature>
<feature type="compositionally biased region" description="Basic residues" evidence="1">
    <location>
        <begin position="1950"/>
        <end position="1959"/>
    </location>
</feature>